<sequence>MSILFLSGAGLPSWIWDDVRAQLATGSRVAARPASLEGAGLRDYAEAALASAPEGRFAIVAHSAGGVVGAEVVRLAPERVSGFLAVSAVIPRPGGSFLSSMPAPNRWVLSAVMRLAGTRPPASAIRGGLAHGLDGQVTERLIADFVPEPAALYRDRVGDHSWSGPRGYVFTDRDRELPLAVQRRSAQQKGGASYHLNTGHLPMLENPKALADLINQFLAVENTPEAF</sequence>
<reference evidence="2 3" key="1">
    <citation type="submission" date="2021-01" db="EMBL/GenBank/DDBJ databases">
        <title>Actinoplanes sp. nov. LDG1-01 isolated from lichen.</title>
        <authorList>
            <person name="Saeng-In P."/>
            <person name="Phongsopitanun W."/>
            <person name="Kanchanasin P."/>
            <person name="Yuki M."/>
            <person name="Kudo T."/>
            <person name="Ohkuma M."/>
            <person name="Tanasupawat S."/>
        </authorList>
    </citation>
    <scope>NUCLEOTIDE SEQUENCE [LARGE SCALE GENOMIC DNA]</scope>
    <source>
        <strain evidence="2 3">LDG1-01</strain>
    </source>
</reference>
<feature type="domain" description="AB hydrolase-1" evidence="1">
    <location>
        <begin position="3"/>
        <end position="212"/>
    </location>
</feature>
<dbReference type="Gene3D" id="3.40.50.1820">
    <property type="entry name" value="alpha/beta hydrolase"/>
    <property type="match status" value="1"/>
</dbReference>
<dbReference type="EMBL" id="JAENHO010000001">
    <property type="protein sequence ID" value="MBL7252801.1"/>
    <property type="molecule type" value="Genomic_DNA"/>
</dbReference>
<gene>
    <name evidence="2" type="ORF">JKJ07_00610</name>
</gene>
<accession>A0ABS1VDR0</accession>
<evidence type="ECO:0000313" key="2">
    <source>
        <dbReference type="EMBL" id="MBL7252801.1"/>
    </source>
</evidence>
<dbReference type="Pfam" id="PF12697">
    <property type="entry name" value="Abhydrolase_6"/>
    <property type="match status" value="1"/>
</dbReference>
<dbReference type="InterPro" id="IPR052897">
    <property type="entry name" value="Sec-Metab_Biosynth_Hydrolase"/>
</dbReference>
<dbReference type="SUPFAM" id="SSF53474">
    <property type="entry name" value="alpha/beta-Hydrolases"/>
    <property type="match status" value="1"/>
</dbReference>
<comment type="caution">
    <text evidence="2">The sequence shown here is derived from an EMBL/GenBank/DDBJ whole genome shotgun (WGS) entry which is preliminary data.</text>
</comment>
<dbReference type="InterPro" id="IPR000073">
    <property type="entry name" value="AB_hydrolase_1"/>
</dbReference>
<dbReference type="GO" id="GO:0016787">
    <property type="term" value="F:hydrolase activity"/>
    <property type="evidence" value="ECO:0007669"/>
    <property type="project" value="UniProtKB-KW"/>
</dbReference>
<evidence type="ECO:0000313" key="3">
    <source>
        <dbReference type="Proteomes" id="UP000598996"/>
    </source>
</evidence>
<dbReference type="Proteomes" id="UP000598996">
    <property type="component" value="Unassembled WGS sequence"/>
</dbReference>
<proteinExistence type="predicted"/>
<evidence type="ECO:0000259" key="1">
    <source>
        <dbReference type="Pfam" id="PF12697"/>
    </source>
</evidence>
<keyword evidence="3" id="KW-1185">Reference proteome</keyword>
<name>A0ABS1VDR0_9ACTN</name>
<dbReference type="PANTHER" id="PTHR37017">
    <property type="entry name" value="AB HYDROLASE-1 DOMAIN-CONTAINING PROTEIN-RELATED"/>
    <property type="match status" value="1"/>
</dbReference>
<dbReference type="PANTHER" id="PTHR37017:SF11">
    <property type="entry name" value="ESTERASE_LIPASE_THIOESTERASE DOMAIN-CONTAINING PROTEIN"/>
    <property type="match status" value="1"/>
</dbReference>
<keyword evidence="2" id="KW-0378">Hydrolase</keyword>
<dbReference type="RefSeq" id="WP_202989157.1">
    <property type="nucleotide sequence ID" value="NZ_JAENHO010000001.1"/>
</dbReference>
<protein>
    <submittedName>
        <fullName evidence="2">Alpha/beta hydrolase</fullName>
    </submittedName>
</protein>
<dbReference type="InterPro" id="IPR029058">
    <property type="entry name" value="AB_hydrolase_fold"/>
</dbReference>
<organism evidence="2 3">
    <name type="scientific">Paractinoplanes lichenicola</name>
    <dbReference type="NCBI Taxonomy" id="2802976"/>
    <lineage>
        <taxon>Bacteria</taxon>
        <taxon>Bacillati</taxon>
        <taxon>Actinomycetota</taxon>
        <taxon>Actinomycetes</taxon>
        <taxon>Micromonosporales</taxon>
        <taxon>Micromonosporaceae</taxon>
        <taxon>Paractinoplanes</taxon>
    </lineage>
</organism>